<dbReference type="InterPro" id="IPR027417">
    <property type="entry name" value="P-loop_NTPase"/>
</dbReference>
<dbReference type="EMBL" id="CAWYQH010000119">
    <property type="protein sequence ID" value="CAK8690867.1"/>
    <property type="molecule type" value="Genomic_DNA"/>
</dbReference>
<dbReference type="SUPFAM" id="SSF52540">
    <property type="entry name" value="P-loop containing nucleoside triphosphate hydrolases"/>
    <property type="match status" value="1"/>
</dbReference>
<proteinExistence type="predicted"/>
<reference evidence="1 2" key="1">
    <citation type="submission" date="2024-02" db="EMBL/GenBank/DDBJ databases">
        <authorList>
            <person name="Daric V."/>
            <person name="Darras S."/>
        </authorList>
    </citation>
    <scope>NUCLEOTIDE SEQUENCE [LARGE SCALE GENOMIC DNA]</scope>
</reference>
<evidence type="ECO:0000313" key="1">
    <source>
        <dbReference type="EMBL" id="CAK8690867.1"/>
    </source>
</evidence>
<gene>
    <name evidence="1" type="ORF">CVLEPA_LOCUS23427</name>
</gene>
<sequence>MKVILAGRSKTGTKSIAAALRQLGYQVYDFMDHFWYHYDDWIRIMQKGPNVEDFQRMYKDVDALTGAPIYIFWEEIHKAFPDAKIILSVRDEDEWHRSVRGHGDKFRTYYKYPMTQILTPTGRKYFKFYRGLVRLNFGADMCSPFDFSHHNNESMIRMRYRQNNMYCAQRAPKDKLLVYNVKEGWEPLCAFLGKEVPREPFPHRNIGAVFIEDLKDVHPAMNRIELEWKIVISILIGVGIYTSYKTYRSGCLWNAANFFTSSFRGRFSFV</sequence>
<dbReference type="Gene3D" id="3.40.50.300">
    <property type="entry name" value="P-loop containing nucleotide triphosphate hydrolases"/>
    <property type="match status" value="1"/>
</dbReference>
<accession>A0ABP0GHA1</accession>
<evidence type="ECO:0000313" key="2">
    <source>
        <dbReference type="Proteomes" id="UP001642483"/>
    </source>
</evidence>
<dbReference type="Pfam" id="PF17784">
    <property type="entry name" value="Sulfotransfer_4"/>
    <property type="match status" value="1"/>
</dbReference>
<dbReference type="PANTHER" id="PTHR36978:SF4">
    <property type="entry name" value="P-LOOP CONTAINING NUCLEOSIDE TRIPHOSPHATE HYDROLASE PROTEIN"/>
    <property type="match status" value="1"/>
</dbReference>
<comment type="caution">
    <text evidence="1">The sequence shown here is derived from an EMBL/GenBank/DDBJ whole genome shotgun (WGS) entry which is preliminary data.</text>
</comment>
<dbReference type="Proteomes" id="UP001642483">
    <property type="component" value="Unassembled WGS sequence"/>
</dbReference>
<organism evidence="1 2">
    <name type="scientific">Clavelina lepadiformis</name>
    <name type="common">Light-bulb sea squirt</name>
    <name type="synonym">Ascidia lepadiformis</name>
    <dbReference type="NCBI Taxonomy" id="159417"/>
    <lineage>
        <taxon>Eukaryota</taxon>
        <taxon>Metazoa</taxon>
        <taxon>Chordata</taxon>
        <taxon>Tunicata</taxon>
        <taxon>Ascidiacea</taxon>
        <taxon>Aplousobranchia</taxon>
        <taxon>Clavelinidae</taxon>
        <taxon>Clavelina</taxon>
    </lineage>
</organism>
<name>A0ABP0GHA1_CLALP</name>
<dbReference type="InterPro" id="IPR040632">
    <property type="entry name" value="Sulfotransfer_4"/>
</dbReference>
<keyword evidence="2" id="KW-1185">Reference proteome</keyword>
<dbReference type="PANTHER" id="PTHR36978">
    <property type="entry name" value="P-LOOP CONTAINING NUCLEOTIDE TRIPHOSPHATE HYDROLASE"/>
    <property type="match status" value="1"/>
</dbReference>
<protein>
    <submittedName>
        <fullName evidence="1">Uncharacterized protein</fullName>
    </submittedName>
</protein>